<reference evidence="3" key="1">
    <citation type="journal article" date="2019" name="Int. J. Syst. Evol. Microbiol.">
        <title>The Global Catalogue of Microorganisms (GCM) 10K type strain sequencing project: providing services to taxonomists for standard genome sequencing and annotation.</title>
        <authorList>
            <consortium name="The Broad Institute Genomics Platform"/>
            <consortium name="The Broad Institute Genome Sequencing Center for Infectious Disease"/>
            <person name="Wu L."/>
            <person name="Ma J."/>
        </authorList>
    </citation>
    <scope>NUCLEOTIDE SEQUENCE [LARGE SCALE GENOMIC DNA]</scope>
    <source>
        <strain evidence="3">NCAIM B.02333</strain>
    </source>
</reference>
<feature type="chain" id="PRO_5046870636" evidence="1">
    <location>
        <begin position="34"/>
        <end position="298"/>
    </location>
</feature>
<protein>
    <submittedName>
        <fullName evidence="2">Uncharacterized protein</fullName>
    </submittedName>
</protein>
<accession>A0ABV7WLG8</accession>
<evidence type="ECO:0000256" key="1">
    <source>
        <dbReference type="SAM" id="SignalP"/>
    </source>
</evidence>
<dbReference type="Proteomes" id="UP001595685">
    <property type="component" value="Unassembled WGS sequence"/>
</dbReference>
<keyword evidence="1" id="KW-0732">Signal</keyword>
<sequence>MSFPRTARTAAGGLTGAVLALGLALAGVAPASAVPLDCSGVTDGRSAVDRLPKQGAVVPLYDADAEEVYYELVGVDEDKVPYYLSLTGLPDTVEVVGLWENSTACDGDDFSRNAWVATPGGAVYADGDTYGGAPANYFGGANTLPLQRPVVGLSATGTGDGYWLVAADGGIFTFGDARFFGSTGNIRLNRPVVGMSTTPSGNGYWMVASDGGIFTFGDAVFRGSAGAIRLNEPIIGMVATPTGNGYWLVAEDGGVFTYGDAVFRGSLGGEGIDVPAVGLVPAGDGYVIFTADGGSYAF</sequence>
<feature type="signal peptide" evidence="1">
    <location>
        <begin position="1"/>
        <end position="33"/>
    </location>
</feature>
<evidence type="ECO:0000313" key="2">
    <source>
        <dbReference type="EMBL" id="MFC3690385.1"/>
    </source>
</evidence>
<name>A0ABV7WLG8_9MICO</name>
<proteinExistence type="predicted"/>
<dbReference type="RefSeq" id="WP_340291243.1">
    <property type="nucleotide sequence ID" value="NZ_JBBEOI010000034.1"/>
</dbReference>
<evidence type="ECO:0000313" key="3">
    <source>
        <dbReference type="Proteomes" id="UP001595685"/>
    </source>
</evidence>
<organism evidence="2 3">
    <name type="scientific">Aquipuribacter hungaricus</name>
    <dbReference type="NCBI Taxonomy" id="545624"/>
    <lineage>
        <taxon>Bacteria</taxon>
        <taxon>Bacillati</taxon>
        <taxon>Actinomycetota</taxon>
        <taxon>Actinomycetes</taxon>
        <taxon>Micrococcales</taxon>
        <taxon>Intrasporangiaceae</taxon>
        <taxon>Aquipuribacter</taxon>
    </lineage>
</organism>
<dbReference type="EMBL" id="JBHRWW010000022">
    <property type="protein sequence ID" value="MFC3690385.1"/>
    <property type="molecule type" value="Genomic_DNA"/>
</dbReference>
<keyword evidence="3" id="KW-1185">Reference proteome</keyword>
<comment type="caution">
    <text evidence="2">The sequence shown here is derived from an EMBL/GenBank/DDBJ whole genome shotgun (WGS) entry which is preliminary data.</text>
</comment>
<gene>
    <name evidence="2" type="ORF">ACFOLH_18710</name>
</gene>